<dbReference type="GO" id="GO:0009288">
    <property type="term" value="C:bacterial-type flagellum"/>
    <property type="evidence" value="ECO:0007669"/>
    <property type="project" value="UniProtKB-UniRule"/>
</dbReference>
<evidence type="ECO:0000256" key="8">
    <source>
        <dbReference type="ARBA" id="ARBA00022927"/>
    </source>
</evidence>
<dbReference type="InterPro" id="IPR018006">
    <property type="entry name" value="Flag_FliJ_proteobac"/>
</dbReference>
<keyword evidence="7 11" id="KW-1005">Bacterial flagellum biogenesis</keyword>
<dbReference type="OrthoDB" id="6465096at2"/>
<dbReference type="GO" id="GO:0071973">
    <property type="term" value="P:bacterial-type flagellum-dependent cell motility"/>
    <property type="evidence" value="ECO:0007669"/>
    <property type="project" value="InterPro"/>
</dbReference>
<dbReference type="Proteomes" id="UP000007257">
    <property type="component" value="Chromosome"/>
</dbReference>
<keyword evidence="9 11" id="KW-0472">Membrane</keyword>
<evidence type="ECO:0000256" key="11">
    <source>
        <dbReference type="PIRNR" id="PIRNR019404"/>
    </source>
</evidence>
<dbReference type="PANTHER" id="PTHR38786:SF1">
    <property type="entry name" value="FLAGELLAR FLIJ PROTEIN"/>
    <property type="match status" value="1"/>
</dbReference>
<gene>
    <name evidence="14" type="primary">fliJ</name>
    <name evidence="13" type="ordered locus">Rahaq_2493</name>
    <name evidence="14" type="ORF">ACFPK4_21210</name>
</gene>
<dbReference type="InterPro" id="IPR053716">
    <property type="entry name" value="Flag_assembly_chemotaxis_eff"/>
</dbReference>
<evidence type="ECO:0000256" key="3">
    <source>
        <dbReference type="ARBA" id="ARBA00020392"/>
    </source>
</evidence>
<comment type="similarity">
    <text evidence="2 11">Belongs to the FliJ family.</text>
</comment>
<evidence type="ECO:0000256" key="12">
    <source>
        <dbReference type="SAM" id="MobiDB-lite"/>
    </source>
</evidence>
<dbReference type="GO" id="GO:0015031">
    <property type="term" value="P:protein transport"/>
    <property type="evidence" value="ECO:0007669"/>
    <property type="project" value="UniProtKB-UniRule"/>
</dbReference>
<keyword evidence="13" id="KW-0282">Flagellum</keyword>
<comment type="subcellular location">
    <subcellularLocation>
        <location evidence="1">Cell membrane</location>
        <topology evidence="1">Peripheral membrane protein</topology>
        <orientation evidence="1">Cytoplasmic side</orientation>
    </subcellularLocation>
</comment>
<dbReference type="GeneID" id="95416871"/>
<accession>A0A0H3FDA5</accession>
<evidence type="ECO:0000256" key="10">
    <source>
        <dbReference type="ARBA" id="ARBA00023225"/>
    </source>
</evidence>
<evidence type="ECO:0000256" key="6">
    <source>
        <dbReference type="ARBA" id="ARBA00022500"/>
    </source>
</evidence>
<reference evidence="14 16" key="3">
    <citation type="submission" date="2024-09" db="EMBL/GenBank/DDBJ databases">
        <title>Genomes of Rahnella.</title>
        <authorList>
            <person name="Mnguni F.C."/>
            <person name="Shin G.Y."/>
            <person name="Coutinho T."/>
        </authorList>
    </citation>
    <scope>NUCLEOTIDE SEQUENCE [LARGE SCALE GENOMIC DNA]</scope>
    <source>
        <strain evidence="14 16">20WA0057</strain>
    </source>
</reference>
<dbReference type="Gene3D" id="1.10.287.1700">
    <property type="match status" value="1"/>
</dbReference>
<reference evidence="13 15" key="2">
    <citation type="journal article" date="2012" name="J. Bacteriol.">
        <title>Complete Genome Sequence of Rahnella sp. Strain Y9602, a Gammaproteobacterium Isolate from Metal- and Radionuclide-Contaminated Soil.</title>
        <authorList>
            <person name="Martinez R.J."/>
            <person name="Bruce D."/>
            <person name="Detter C."/>
            <person name="Goodwin L.A."/>
            <person name="Han J."/>
            <person name="Han C.S."/>
            <person name="Held B."/>
            <person name="Land M.L."/>
            <person name="Mikhailova N."/>
            <person name="Nolan M."/>
            <person name="Pennacchio L."/>
            <person name="Pitluck S."/>
            <person name="Tapia R."/>
            <person name="Woyke T."/>
            <person name="Sobecky P.A."/>
        </authorList>
    </citation>
    <scope>NUCLEOTIDE SEQUENCE [LARGE SCALE GENOMIC DNA]</scope>
    <source>
        <strain evidence="13 15">Y9602</strain>
    </source>
</reference>
<keyword evidence="5 11" id="KW-1003">Cell membrane</keyword>
<dbReference type="InterPro" id="IPR052570">
    <property type="entry name" value="FliJ"/>
</dbReference>
<keyword evidence="13" id="KW-0969">Cilium</keyword>
<dbReference type="PRINTS" id="PR01004">
    <property type="entry name" value="FLGFLIJ"/>
</dbReference>
<keyword evidence="16" id="KW-1185">Reference proteome</keyword>
<keyword evidence="10 11" id="KW-1006">Bacterial flagellum protein export</keyword>
<evidence type="ECO:0000313" key="13">
    <source>
        <dbReference type="EMBL" id="ADW74100.1"/>
    </source>
</evidence>
<evidence type="ECO:0000256" key="5">
    <source>
        <dbReference type="ARBA" id="ARBA00022475"/>
    </source>
</evidence>
<evidence type="ECO:0000256" key="2">
    <source>
        <dbReference type="ARBA" id="ARBA00010004"/>
    </source>
</evidence>
<dbReference type="RefSeq" id="WP_013575800.1">
    <property type="nucleotide sequence ID" value="NC_015061.1"/>
</dbReference>
<evidence type="ECO:0000256" key="1">
    <source>
        <dbReference type="ARBA" id="ARBA00004413"/>
    </source>
</evidence>
<comment type="function">
    <text evidence="11">Flagellar protein that affects chemotactic events.</text>
</comment>
<dbReference type="GO" id="GO:0005886">
    <property type="term" value="C:plasma membrane"/>
    <property type="evidence" value="ECO:0007669"/>
    <property type="project" value="UniProtKB-SubCell"/>
</dbReference>
<dbReference type="HOGENOM" id="CLU_119965_2_1_6"/>
<dbReference type="NCBIfam" id="TIGR02473">
    <property type="entry name" value="flagell_FliJ"/>
    <property type="match status" value="1"/>
</dbReference>
<evidence type="ECO:0000313" key="14">
    <source>
        <dbReference type="EMBL" id="MFD3226073.1"/>
    </source>
</evidence>
<dbReference type="EMBL" id="JBHUCJ010000071">
    <property type="protein sequence ID" value="MFD3226073.1"/>
    <property type="molecule type" value="Genomic_DNA"/>
</dbReference>
<dbReference type="PIRSF" id="PIRSF019404">
    <property type="entry name" value="FliJ"/>
    <property type="match status" value="1"/>
</dbReference>
<dbReference type="AlphaFoldDB" id="A0A0H3FDA5"/>
<evidence type="ECO:0000256" key="7">
    <source>
        <dbReference type="ARBA" id="ARBA00022795"/>
    </source>
</evidence>
<proteinExistence type="inferred from homology"/>
<dbReference type="GO" id="GO:0044781">
    <property type="term" value="P:bacterial-type flagellum organization"/>
    <property type="evidence" value="ECO:0007669"/>
    <property type="project" value="UniProtKB-KW"/>
</dbReference>
<dbReference type="KEGG" id="rah:Rahaq_2493"/>
<reference evidence="15" key="1">
    <citation type="submission" date="2011-01" db="EMBL/GenBank/DDBJ databases">
        <title>Complete sequence of chromosome of Rahnella sp. Y9602.</title>
        <authorList>
            <consortium name="US DOE Joint Genome Institute"/>
            <person name="Lucas S."/>
            <person name="Copeland A."/>
            <person name="Lapidus A."/>
            <person name="Cheng J.-F."/>
            <person name="Goodwin L."/>
            <person name="Pitluck S."/>
            <person name="Lu M."/>
            <person name="Detter J.C."/>
            <person name="Han C."/>
            <person name="Tapia R."/>
            <person name="Land M."/>
            <person name="Hauser L."/>
            <person name="Kyrpides N."/>
            <person name="Ivanova N."/>
            <person name="Ovchinnikova G."/>
            <person name="Pagani I."/>
            <person name="Sobecky P.A."/>
            <person name="Martinez R.J."/>
            <person name="Woyke T."/>
        </authorList>
    </citation>
    <scope>NUCLEOTIDE SEQUENCE [LARGE SCALE GENOMIC DNA]</scope>
    <source>
        <strain evidence="15">Y9602</strain>
    </source>
</reference>
<dbReference type="GO" id="GO:0006935">
    <property type="term" value="P:chemotaxis"/>
    <property type="evidence" value="ECO:0007669"/>
    <property type="project" value="UniProtKB-UniRule"/>
</dbReference>
<dbReference type="eggNOG" id="COG2882">
    <property type="taxonomic scope" value="Bacteria"/>
</dbReference>
<feature type="region of interest" description="Disordered" evidence="12">
    <location>
        <begin position="119"/>
        <end position="148"/>
    </location>
</feature>
<dbReference type="PANTHER" id="PTHR38786">
    <property type="entry name" value="FLAGELLAR FLIJ PROTEIN"/>
    <property type="match status" value="1"/>
</dbReference>
<keyword evidence="8 11" id="KW-0653">Protein transport</keyword>
<dbReference type="EMBL" id="CP002505">
    <property type="protein sequence ID" value="ADW74100.1"/>
    <property type="molecule type" value="Genomic_DNA"/>
</dbReference>
<dbReference type="Proteomes" id="UP001598201">
    <property type="component" value="Unassembled WGS sequence"/>
</dbReference>
<evidence type="ECO:0000256" key="4">
    <source>
        <dbReference type="ARBA" id="ARBA00022448"/>
    </source>
</evidence>
<keyword evidence="4 11" id="KW-0813">Transport</keyword>
<keyword evidence="13" id="KW-0966">Cell projection</keyword>
<name>A0A0H3FDA5_RAHSY</name>
<keyword evidence="6 11" id="KW-0145">Chemotaxis</keyword>
<dbReference type="Pfam" id="PF02050">
    <property type="entry name" value="FliJ"/>
    <property type="match status" value="1"/>
</dbReference>
<evidence type="ECO:0000256" key="9">
    <source>
        <dbReference type="ARBA" id="ARBA00023136"/>
    </source>
</evidence>
<dbReference type="GO" id="GO:0003774">
    <property type="term" value="F:cytoskeletal motor activity"/>
    <property type="evidence" value="ECO:0007669"/>
    <property type="project" value="UniProtKB-UniRule"/>
</dbReference>
<evidence type="ECO:0000313" key="16">
    <source>
        <dbReference type="Proteomes" id="UP001598201"/>
    </source>
</evidence>
<dbReference type="InterPro" id="IPR012823">
    <property type="entry name" value="Flagell_FliJ"/>
</dbReference>
<sequence>MESSSPLITLCSLAQKALDQATSHLGQIRQSQRQADEQLTMLLNYQREYREKLNSTMTDGIAANTWQNYQQFIGTLEVAIEQHRKQLQQWDQRLNMAVNQWQDKQQRLNAYQTLQTRASEQQRSLENKIDQKQNDEFAQRSAHRKKQP</sequence>
<evidence type="ECO:0000313" key="15">
    <source>
        <dbReference type="Proteomes" id="UP000007257"/>
    </source>
</evidence>
<organism evidence="13 15">
    <name type="scientific">Rahnella sp. (strain Y9602)</name>
    <dbReference type="NCBI Taxonomy" id="2703885"/>
    <lineage>
        <taxon>Bacteria</taxon>
        <taxon>Pseudomonadati</taxon>
        <taxon>Pseudomonadota</taxon>
        <taxon>Gammaproteobacteria</taxon>
        <taxon>Enterobacterales</taxon>
        <taxon>Yersiniaceae</taxon>
        <taxon>Rahnella</taxon>
    </lineage>
</organism>
<feature type="compositionally biased region" description="Basic and acidic residues" evidence="12">
    <location>
        <begin position="123"/>
        <end position="138"/>
    </location>
</feature>
<protein>
    <recommendedName>
        <fullName evidence="3 11">Flagellar FliJ protein</fullName>
    </recommendedName>
</protein>